<proteinExistence type="predicted"/>
<evidence type="ECO:0000256" key="1">
    <source>
        <dbReference type="SAM" id="Phobius"/>
    </source>
</evidence>
<comment type="caution">
    <text evidence="2">The sequence shown here is derived from an EMBL/GenBank/DDBJ whole genome shotgun (WGS) entry which is preliminary data.</text>
</comment>
<evidence type="ECO:0000313" key="2">
    <source>
        <dbReference type="EMBL" id="ORX69408.1"/>
    </source>
</evidence>
<evidence type="ECO:0000313" key="3">
    <source>
        <dbReference type="Proteomes" id="UP000193922"/>
    </source>
</evidence>
<dbReference type="AlphaFoldDB" id="A0A1Y1W7U9"/>
<name>A0A1Y1W7U9_9FUNG</name>
<reference evidence="2 3" key="1">
    <citation type="submission" date="2016-07" db="EMBL/GenBank/DDBJ databases">
        <title>Pervasive Adenine N6-methylation of Active Genes in Fungi.</title>
        <authorList>
            <consortium name="DOE Joint Genome Institute"/>
            <person name="Mondo S.J."/>
            <person name="Dannebaum R.O."/>
            <person name="Kuo R.C."/>
            <person name="Labutti K."/>
            <person name="Haridas S."/>
            <person name="Kuo A."/>
            <person name="Salamov A."/>
            <person name="Ahrendt S.R."/>
            <person name="Lipzen A."/>
            <person name="Sullivan W."/>
            <person name="Andreopoulos W.B."/>
            <person name="Clum A."/>
            <person name="Lindquist E."/>
            <person name="Daum C."/>
            <person name="Ramamoorthy G.K."/>
            <person name="Gryganskyi A."/>
            <person name="Culley D."/>
            <person name="Magnuson J.K."/>
            <person name="James T.Y."/>
            <person name="O'Malley M.A."/>
            <person name="Stajich J.E."/>
            <person name="Spatafora J.W."/>
            <person name="Visel A."/>
            <person name="Grigoriev I.V."/>
        </authorList>
    </citation>
    <scope>NUCLEOTIDE SEQUENCE [LARGE SCALE GENOMIC DNA]</scope>
    <source>
        <strain evidence="2 3">ATCC 12442</strain>
    </source>
</reference>
<keyword evidence="1" id="KW-1133">Transmembrane helix</keyword>
<feature type="transmembrane region" description="Helical" evidence="1">
    <location>
        <begin position="119"/>
        <end position="138"/>
    </location>
</feature>
<protein>
    <submittedName>
        <fullName evidence="2">Uncharacterized protein</fullName>
    </submittedName>
</protein>
<feature type="transmembrane region" description="Helical" evidence="1">
    <location>
        <begin position="150"/>
        <end position="170"/>
    </location>
</feature>
<dbReference type="GeneID" id="63804234"/>
<gene>
    <name evidence="2" type="ORF">DL89DRAFT_267641</name>
</gene>
<sequence>MTQGFWFIGSVWIPEQPPAMGDGSSKTVHVFETWAAVVCALLCAVTLVSSYKTIRRFRVYFEDDAPANSSPSLFLLPWLSCSDIVATVANMMLLGFDHVGSASSIRLRMARRVLLTTQLSYMFTYVLLSIHVLSRVGAVNPRFERKYYEYYGPAAGLLAFFVTHEIIATLPGFYTFYRWLMPLATMACICTAAVVARSPKPVVPAEAPPADTRRLDESDVDELALGDCADYADYAKYAAALFAAFHAPWMLVSGGSCLVYVPCMILCARGLLPLGLITKCPVIINEHSQEQEHEHQE</sequence>
<feature type="transmembrane region" description="Helical" evidence="1">
    <location>
        <begin position="75"/>
        <end position="99"/>
    </location>
</feature>
<feature type="transmembrane region" description="Helical" evidence="1">
    <location>
        <begin position="34"/>
        <end position="54"/>
    </location>
</feature>
<accession>A0A1Y1W7U9</accession>
<keyword evidence="3" id="KW-1185">Reference proteome</keyword>
<dbReference type="EMBL" id="MCFD01000007">
    <property type="protein sequence ID" value="ORX69408.1"/>
    <property type="molecule type" value="Genomic_DNA"/>
</dbReference>
<dbReference type="RefSeq" id="XP_040743096.1">
    <property type="nucleotide sequence ID" value="XM_040887586.1"/>
</dbReference>
<organism evidence="2 3">
    <name type="scientific">Linderina pennispora</name>
    <dbReference type="NCBI Taxonomy" id="61395"/>
    <lineage>
        <taxon>Eukaryota</taxon>
        <taxon>Fungi</taxon>
        <taxon>Fungi incertae sedis</taxon>
        <taxon>Zoopagomycota</taxon>
        <taxon>Kickxellomycotina</taxon>
        <taxon>Kickxellomycetes</taxon>
        <taxon>Kickxellales</taxon>
        <taxon>Kickxellaceae</taxon>
        <taxon>Linderina</taxon>
    </lineage>
</organism>
<dbReference type="Proteomes" id="UP000193922">
    <property type="component" value="Unassembled WGS sequence"/>
</dbReference>
<keyword evidence="1" id="KW-0812">Transmembrane</keyword>
<keyword evidence="1" id="KW-0472">Membrane</keyword>